<reference evidence="1" key="1">
    <citation type="submission" date="2018-05" db="EMBL/GenBank/DDBJ databases">
        <title>Effector identification in a new, highly contiguous assembly of the strawberry crown rot pathogen Phytophthora cactorum.</title>
        <authorList>
            <person name="Armitage A.D."/>
            <person name="Nellist C.F."/>
            <person name="Bates H."/>
            <person name="Vickerstaff R.J."/>
            <person name="Harrison R.J."/>
        </authorList>
    </citation>
    <scope>NUCLEOTIDE SEQUENCE</scope>
    <source>
        <strain evidence="1">P421</strain>
    </source>
</reference>
<protein>
    <recommendedName>
        <fullName evidence="3">MULE transposase domain-containing protein</fullName>
    </recommendedName>
</protein>
<name>A0A8T1I7C2_9STRA</name>
<proteinExistence type="predicted"/>
<dbReference type="VEuPathDB" id="FungiDB:PC110_g11648"/>
<evidence type="ECO:0000313" key="2">
    <source>
        <dbReference type="Proteomes" id="UP000760860"/>
    </source>
</evidence>
<accession>A0A8T1I7C2</accession>
<evidence type="ECO:0000313" key="1">
    <source>
        <dbReference type="EMBL" id="KAG3221005.1"/>
    </source>
</evidence>
<dbReference type="EMBL" id="RCMV01000237">
    <property type="protein sequence ID" value="KAG3221005.1"/>
    <property type="molecule type" value="Genomic_DNA"/>
</dbReference>
<dbReference type="Proteomes" id="UP000760860">
    <property type="component" value="Unassembled WGS sequence"/>
</dbReference>
<sequence length="395" mass="44705">MRYRVLQCASGTCKAFIGDKCGWRQKVLTCEKNELSDIYQHGRHLTDVASPRKPKLTREMKAYAEPLIYLRMKPNRIYNNVLDHFGHKEGESPVLRQVQTFIGHFRRSALNETDFVDDMVKLVNRTQFTVDMQDGAAFTFGYATNADGSPAIGEGLDDDPTIVGISAPYMMKMLRYAASYVFHIDTTNKLDLSGYPVLVVGVSDRSRSFHPVALFVMSQQTGELIGNALHSLFDKYKAITGEFPTIRYCMGDADKAQFNAIVEITTSKHPDNGPLLYLMCFFHVVKNVADRVSSLSVEAVSLGFKHLYQMHYSKDSTEFTAKAEQALATWTAIPVLKSFAVYFKKQWIDSQFSNWGCYHTPTGFEKTNNPVEQFNNVIKRDYSLRTLLKLVALAD</sequence>
<dbReference type="PANTHER" id="PTHR33977">
    <property type="entry name" value="ZINC ION BINDING PROTEIN"/>
    <property type="match status" value="1"/>
</dbReference>
<dbReference type="PANTHER" id="PTHR33977:SF1">
    <property type="entry name" value="ZINC ION BINDING PROTEIN"/>
    <property type="match status" value="1"/>
</dbReference>
<gene>
    <name evidence="1" type="ORF">PC129_g8252</name>
</gene>
<comment type="caution">
    <text evidence="1">The sequence shown here is derived from an EMBL/GenBank/DDBJ whole genome shotgun (WGS) entry which is preliminary data.</text>
</comment>
<evidence type="ECO:0008006" key="3">
    <source>
        <dbReference type="Google" id="ProtNLM"/>
    </source>
</evidence>
<organism evidence="1 2">
    <name type="scientific">Phytophthora cactorum</name>
    <dbReference type="NCBI Taxonomy" id="29920"/>
    <lineage>
        <taxon>Eukaryota</taxon>
        <taxon>Sar</taxon>
        <taxon>Stramenopiles</taxon>
        <taxon>Oomycota</taxon>
        <taxon>Peronosporomycetes</taxon>
        <taxon>Peronosporales</taxon>
        <taxon>Peronosporaceae</taxon>
        <taxon>Phytophthora</taxon>
    </lineage>
</organism>
<dbReference type="AlphaFoldDB" id="A0A8T1I7C2"/>